<protein>
    <submittedName>
        <fullName evidence="1">Uncharacterized protein</fullName>
    </submittedName>
</protein>
<proteinExistence type="predicted"/>
<reference evidence="1" key="1">
    <citation type="submission" date="2015-12" db="EMBL/GenBank/DDBJ databases">
        <title>Update maize B73 reference genome by single molecule sequencing technologies.</title>
        <authorList>
            <consortium name="Maize Genome Sequencing Project"/>
            <person name="Ware D."/>
        </authorList>
    </citation>
    <scope>NUCLEOTIDE SEQUENCE</scope>
    <source>
        <tissue evidence="1">Seedling</tissue>
    </source>
</reference>
<feature type="non-terminal residue" evidence="1">
    <location>
        <position position="128"/>
    </location>
</feature>
<organism evidence="1">
    <name type="scientific">Zea mays</name>
    <name type="common">Maize</name>
    <dbReference type="NCBI Taxonomy" id="4577"/>
    <lineage>
        <taxon>Eukaryota</taxon>
        <taxon>Viridiplantae</taxon>
        <taxon>Streptophyta</taxon>
        <taxon>Embryophyta</taxon>
        <taxon>Tracheophyta</taxon>
        <taxon>Spermatophyta</taxon>
        <taxon>Magnoliopsida</taxon>
        <taxon>Liliopsida</taxon>
        <taxon>Poales</taxon>
        <taxon>Poaceae</taxon>
        <taxon>PACMAD clade</taxon>
        <taxon>Panicoideae</taxon>
        <taxon>Andropogonodae</taxon>
        <taxon>Andropogoneae</taxon>
        <taxon>Tripsacinae</taxon>
        <taxon>Zea</taxon>
    </lineage>
</organism>
<name>A0A1D6FXL3_MAIZE</name>
<gene>
    <name evidence="1" type="ORF">ZEAMMB73_Zm00001d011171</name>
</gene>
<evidence type="ECO:0000313" key="1">
    <source>
        <dbReference type="EMBL" id="AQK96087.1"/>
    </source>
</evidence>
<accession>A0A1D6FXL3</accession>
<dbReference type="STRING" id="4577.A0A1D6FXL3"/>
<dbReference type="AlphaFoldDB" id="A0A1D6FXL3"/>
<sequence>MNQSSGRYISLRDTLNIMEFLVTVSLLLVHQLFVAETAVVACFSLAVHHNVNVILRAPINHSSTVLLRKPNWLIQIEEGSPLSHIDNLLQKVEQALLKKEAIQNLVKFFHDCPEQFFGHILDAFLKII</sequence>
<dbReference type="EMBL" id="CM000784">
    <property type="protein sequence ID" value="AQK96087.1"/>
    <property type="molecule type" value="Genomic_DNA"/>
</dbReference>